<dbReference type="PANTHER" id="PTHR18952:SF25">
    <property type="entry name" value="CARBONIC ANHYDRASE 5B, MITOCHONDRIAL-RELATED"/>
    <property type="match status" value="1"/>
</dbReference>
<reference evidence="8" key="1">
    <citation type="submission" date="2025-08" db="UniProtKB">
        <authorList>
            <consortium name="RefSeq"/>
        </authorList>
    </citation>
    <scope>IDENTIFICATION</scope>
</reference>
<dbReference type="InterPro" id="IPR001148">
    <property type="entry name" value="CA_dom"/>
</dbReference>
<protein>
    <recommendedName>
        <fullName evidence="4">Carbonic anhydrase</fullName>
        <ecNumber evidence="4">4.2.1.1</ecNumber>
    </recommendedName>
</protein>
<dbReference type="PROSITE" id="PS00162">
    <property type="entry name" value="ALPHA_CA_1"/>
    <property type="match status" value="1"/>
</dbReference>
<keyword evidence="3 4" id="KW-0862">Zinc</keyword>
<dbReference type="RefSeq" id="XP_015279699.1">
    <property type="nucleotide sequence ID" value="XM_015424213.1"/>
</dbReference>
<feature type="region of interest" description="Disordered" evidence="5">
    <location>
        <begin position="410"/>
        <end position="430"/>
    </location>
</feature>
<feature type="domain" description="Alpha-carbonic anhydrase" evidence="6">
    <location>
        <begin position="133"/>
        <end position="399"/>
    </location>
</feature>
<keyword evidence="7" id="KW-1185">Reference proteome</keyword>
<comment type="function">
    <text evidence="4">Reversible hydration of carbon dioxide.</text>
</comment>
<keyword evidence="4" id="KW-0456">Lyase</keyword>
<proteinExistence type="inferred from homology"/>
<gene>
    <name evidence="8" type="primary">CA5A</name>
</gene>
<dbReference type="PANTHER" id="PTHR18952">
    <property type="entry name" value="CARBONIC ANHYDRASE"/>
    <property type="match status" value="1"/>
</dbReference>
<evidence type="ECO:0000256" key="2">
    <source>
        <dbReference type="ARBA" id="ARBA00022723"/>
    </source>
</evidence>
<evidence type="ECO:0000259" key="6">
    <source>
        <dbReference type="PROSITE" id="PS51144"/>
    </source>
</evidence>
<sequence>MVHPLGGLVLTHNGISRKQEGTGFSTSRQAAEGSLESASNIYKNVQFGHLYSSEQNRSYHQVFLMLNQIHWKFLVIGSYGSTCRAATRFLEAPFSRAGSRASCRDGSRLPPASQDDPSWERSVSASGRAACLPAFSLSRGGDSARLLCLPVHPLWQSPITIPGGSRQSPINIQWRDSVYDPHLKPLEIRYDPETCLHMWNNGYCFLVEFEDSTDKSYITGGPLENNYRLKQFHFHWGAINEWGSEHTVDCKVFPAELHLVHWNSCKFASFEEAVMEANGLAVIGVFLKIGAHHSGLQNLVEVLPSIKHKDTLVEFDEFDPSCLLPSCPDYWTYSGSLTTPPLTESVTWIIKKKPIEVDEDQLEMFRMLLFNSFGDEEQRMVDNFRPLQPLMGRTVRSSFSGQYLLDLETRSEEHSQRASRQMSLKGTMHL</sequence>
<dbReference type="Proteomes" id="UP000694871">
    <property type="component" value="Unplaced"/>
</dbReference>
<dbReference type="InterPro" id="IPR018338">
    <property type="entry name" value="Carbonic_anhydrase_a-class_CS"/>
</dbReference>
<comment type="catalytic activity">
    <reaction evidence="4">
        <text>hydrogencarbonate + H(+) = CO2 + H2O</text>
        <dbReference type="Rhea" id="RHEA:10748"/>
        <dbReference type="ChEBI" id="CHEBI:15377"/>
        <dbReference type="ChEBI" id="CHEBI:15378"/>
        <dbReference type="ChEBI" id="CHEBI:16526"/>
        <dbReference type="ChEBI" id="CHEBI:17544"/>
        <dbReference type="EC" id="4.2.1.1"/>
    </reaction>
</comment>
<dbReference type="GeneID" id="107121307"/>
<dbReference type="Pfam" id="PF00194">
    <property type="entry name" value="Carb_anhydrase"/>
    <property type="match status" value="1"/>
</dbReference>
<evidence type="ECO:0000256" key="4">
    <source>
        <dbReference type="RuleBase" id="RU367011"/>
    </source>
</evidence>
<evidence type="ECO:0000256" key="1">
    <source>
        <dbReference type="ARBA" id="ARBA00010718"/>
    </source>
</evidence>
<organism evidence="7 8">
    <name type="scientific">Gekko japonicus</name>
    <name type="common">Schlegel's Japanese gecko</name>
    <dbReference type="NCBI Taxonomy" id="146911"/>
    <lineage>
        <taxon>Eukaryota</taxon>
        <taxon>Metazoa</taxon>
        <taxon>Chordata</taxon>
        <taxon>Craniata</taxon>
        <taxon>Vertebrata</taxon>
        <taxon>Euteleostomi</taxon>
        <taxon>Lepidosauria</taxon>
        <taxon>Squamata</taxon>
        <taxon>Bifurcata</taxon>
        <taxon>Gekkota</taxon>
        <taxon>Gekkonidae</taxon>
        <taxon>Gekkoninae</taxon>
        <taxon>Gekko</taxon>
    </lineage>
</organism>
<dbReference type="SMART" id="SM01057">
    <property type="entry name" value="Carb_anhydrase"/>
    <property type="match status" value="1"/>
</dbReference>
<name>A0ABM1L162_GEKJA</name>
<dbReference type="SUPFAM" id="SSF51069">
    <property type="entry name" value="Carbonic anhydrase"/>
    <property type="match status" value="1"/>
</dbReference>
<comment type="cofactor">
    <cofactor evidence="4">
        <name>Zn(2+)</name>
        <dbReference type="ChEBI" id="CHEBI:29105"/>
    </cofactor>
</comment>
<evidence type="ECO:0000256" key="3">
    <source>
        <dbReference type="ARBA" id="ARBA00022833"/>
    </source>
</evidence>
<feature type="region of interest" description="Disordered" evidence="5">
    <location>
        <begin position="98"/>
        <end position="120"/>
    </location>
</feature>
<dbReference type="InterPro" id="IPR036398">
    <property type="entry name" value="CA_dom_sf"/>
</dbReference>
<dbReference type="InterPro" id="IPR023561">
    <property type="entry name" value="Carbonic_anhydrase_a-class"/>
</dbReference>
<accession>A0ABM1L162</accession>
<dbReference type="Gene3D" id="3.10.200.10">
    <property type="entry name" value="Alpha carbonic anhydrase"/>
    <property type="match status" value="1"/>
</dbReference>
<evidence type="ECO:0000313" key="7">
    <source>
        <dbReference type="Proteomes" id="UP000694871"/>
    </source>
</evidence>
<dbReference type="PROSITE" id="PS51144">
    <property type="entry name" value="ALPHA_CA_2"/>
    <property type="match status" value="1"/>
</dbReference>
<dbReference type="EC" id="4.2.1.1" evidence="4"/>
<comment type="similarity">
    <text evidence="1 4">Belongs to the alpha-carbonic anhydrase family.</text>
</comment>
<keyword evidence="2 4" id="KW-0479">Metal-binding</keyword>
<evidence type="ECO:0000256" key="5">
    <source>
        <dbReference type="SAM" id="MobiDB-lite"/>
    </source>
</evidence>
<evidence type="ECO:0000313" key="8">
    <source>
        <dbReference type="RefSeq" id="XP_015279699.1"/>
    </source>
</evidence>